<organism evidence="2 3">
    <name type="scientific">Hypocrea atroviridis (strain ATCC 20476 / IMI 206040)</name>
    <name type="common">Trichoderma atroviride</name>
    <dbReference type="NCBI Taxonomy" id="452589"/>
    <lineage>
        <taxon>Eukaryota</taxon>
        <taxon>Fungi</taxon>
        <taxon>Dikarya</taxon>
        <taxon>Ascomycota</taxon>
        <taxon>Pezizomycotina</taxon>
        <taxon>Sordariomycetes</taxon>
        <taxon>Hypocreomycetidae</taxon>
        <taxon>Hypocreales</taxon>
        <taxon>Hypocreaceae</taxon>
        <taxon>Trichoderma</taxon>
    </lineage>
</organism>
<dbReference type="PANTHER" id="PTHR47843">
    <property type="entry name" value="BTB DOMAIN-CONTAINING PROTEIN-RELATED"/>
    <property type="match status" value="1"/>
</dbReference>
<feature type="non-terminal residue" evidence="2">
    <location>
        <position position="1"/>
    </location>
</feature>
<feature type="domain" description="BTB" evidence="1">
    <location>
        <begin position="10"/>
        <end position="79"/>
    </location>
</feature>
<dbReference type="SUPFAM" id="SSF54695">
    <property type="entry name" value="POZ domain"/>
    <property type="match status" value="1"/>
</dbReference>
<sequence>LYFTSILLSQPFKFIIGHQKKLFTIHENAVSRLSKSLNDLLNGSMKEANEHCVYWEDVDEKTFLRFAQWAYTGEYSPAEPDLITASAQLASLKLSSTPKASVDNTARSLASFNINICLQCRKTPQKVSKKQSMIQAFNDNKGFSSPTILHTPRKNTESYEEYSEVFLSHARLYTLADKYDIPELRKLSLHKIYVSLKEFTLYPNRIGDVVKLVSYSFENTITGDRLRTLLVDYCTCILEDMLENEGFKDLVDKSPDFAFELIRKLGNRLD</sequence>
<dbReference type="OMA" id="CTCILED"/>
<dbReference type="HOGENOM" id="CLU_056399_2_1_1"/>
<dbReference type="AlphaFoldDB" id="G9NZ35"/>
<reference evidence="2 3" key="1">
    <citation type="journal article" date="2011" name="Genome Biol.">
        <title>Comparative genome sequence analysis underscores mycoparasitism as the ancestral life style of Trichoderma.</title>
        <authorList>
            <person name="Kubicek C.P."/>
            <person name="Herrera-Estrella A."/>
            <person name="Seidl-Seiboth V."/>
            <person name="Martinez D.A."/>
            <person name="Druzhinina I.S."/>
            <person name="Thon M."/>
            <person name="Zeilinger S."/>
            <person name="Casas-Flores S."/>
            <person name="Horwitz B.A."/>
            <person name="Mukherjee P.K."/>
            <person name="Mukherjee M."/>
            <person name="Kredics L."/>
            <person name="Alcaraz L.D."/>
            <person name="Aerts A."/>
            <person name="Antal Z."/>
            <person name="Atanasova L."/>
            <person name="Cervantes-Badillo M.G."/>
            <person name="Challacombe J."/>
            <person name="Chertkov O."/>
            <person name="McCluskey K."/>
            <person name="Coulpier F."/>
            <person name="Deshpande N."/>
            <person name="von Doehren H."/>
            <person name="Ebbole D.J."/>
            <person name="Esquivel-Naranjo E.U."/>
            <person name="Fekete E."/>
            <person name="Flipphi M."/>
            <person name="Glaser F."/>
            <person name="Gomez-Rodriguez E.Y."/>
            <person name="Gruber S."/>
            <person name="Han C."/>
            <person name="Henrissat B."/>
            <person name="Hermosa R."/>
            <person name="Hernandez-Onate M."/>
            <person name="Karaffa L."/>
            <person name="Kosti I."/>
            <person name="Le Crom S."/>
            <person name="Lindquist E."/>
            <person name="Lucas S."/>
            <person name="Luebeck M."/>
            <person name="Luebeck P.S."/>
            <person name="Margeot A."/>
            <person name="Metz B."/>
            <person name="Misra M."/>
            <person name="Nevalainen H."/>
            <person name="Omann M."/>
            <person name="Packer N."/>
            <person name="Perrone G."/>
            <person name="Uresti-Rivera E.E."/>
            <person name="Salamov A."/>
            <person name="Schmoll M."/>
            <person name="Seiboth B."/>
            <person name="Shapiro H."/>
            <person name="Sukno S."/>
            <person name="Tamayo-Ramos J.A."/>
            <person name="Tisch D."/>
            <person name="Wiest A."/>
            <person name="Wilkinson H.H."/>
            <person name="Zhang M."/>
            <person name="Coutinho P.M."/>
            <person name="Kenerley C.M."/>
            <person name="Monte E."/>
            <person name="Baker S.E."/>
            <person name="Grigoriev I.V."/>
        </authorList>
    </citation>
    <scope>NUCLEOTIDE SEQUENCE [LARGE SCALE GENOMIC DNA]</scope>
    <source>
        <strain evidence="3">ATCC 20476 / IMI 206040</strain>
    </source>
</reference>
<dbReference type="STRING" id="452589.G9NZ35"/>
<dbReference type="EMBL" id="ABDG02000025">
    <property type="protein sequence ID" value="EHK44586.1"/>
    <property type="molecule type" value="Genomic_DNA"/>
</dbReference>
<comment type="caution">
    <text evidence="2">The sequence shown here is derived from an EMBL/GenBank/DDBJ whole genome shotgun (WGS) entry which is preliminary data.</text>
</comment>
<proteinExistence type="predicted"/>
<evidence type="ECO:0000313" key="3">
    <source>
        <dbReference type="Proteomes" id="UP000005426"/>
    </source>
</evidence>
<keyword evidence="3" id="KW-1185">Reference proteome</keyword>
<accession>G9NZ35</accession>
<evidence type="ECO:0000313" key="2">
    <source>
        <dbReference type="EMBL" id="EHK44586.1"/>
    </source>
</evidence>
<gene>
    <name evidence="2" type="ORF">TRIATDRAFT_35595</name>
</gene>
<dbReference type="OrthoDB" id="9997739at2759"/>
<dbReference type="Proteomes" id="UP000005426">
    <property type="component" value="Unassembled WGS sequence"/>
</dbReference>
<dbReference type="InterPro" id="IPR000210">
    <property type="entry name" value="BTB/POZ_dom"/>
</dbReference>
<protein>
    <recommendedName>
        <fullName evidence="1">BTB domain-containing protein</fullName>
    </recommendedName>
</protein>
<dbReference type="PROSITE" id="PS50097">
    <property type="entry name" value="BTB"/>
    <property type="match status" value="1"/>
</dbReference>
<name>G9NZ35_HYPAI</name>
<dbReference type="eggNOG" id="ENOG502SFZQ">
    <property type="taxonomic scope" value="Eukaryota"/>
</dbReference>
<dbReference type="PANTHER" id="PTHR47843:SF2">
    <property type="entry name" value="BTB DOMAIN-CONTAINING PROTEIN"/>
    <property type="match status" value="1"/>
</dbReference>
<dbReference type="Gene3D" id="3.30.710.10">
    <property type="entry name" value="Potassium Channel Kv1.1, Chain A"/>
    <property type="match status" value="1"/>
</dbReference>
<dbReference type="InterPro" id="IPR011333">
    <property type="entry name" value="SKP1/BTB/POZ_sf"/>
</dbReference>
<evidence type="ECO:0000259" key="1">
    <source>
        <dbReference type="PROSITE" id="PS50097"/>
    </source>
</evidence>